<proteinExistence type="predicted"/>
<protein>
    <submittedName>
        <fullName evidence="1">Uncharacterized protein</fullName>
    </submittedName>
</protein>
<organism evidence="1">
    <name type="scientific">Anguilla anguilla</name>
    <name type="common">European freshwater eel</name>
    <name type="synonym">Muraena anguilla</name>
    <dbReference type="NCBI Taxonomy" id="7936"/>
    <lineage>
        <taxon>Eukaryota</taxon>
        <taxon>Metazoa</taxon>
        <taxon>Chordata</taxon>
        <taxon>Craniata</taxon>
        <taxon>Vertebrata</taxon>
        <taxon>Euteleostomi</taxon>
        <taxon>Actinopterygii</taxon>
        <taxon>Neopterygii</taxon>
        <taxon>Teleostei</taxon>
        <taxon>Anguilliformes</taxon>
        <taxon>Anguillidae</taxon>
        <taxon>Anguilla</taxon>
    </lineage>
</organism>
<dbReference type="AlphaFoldDB" id="A0A0E9RMF5"/>
<evidence type="ECO:0000313" key="1">
    <source>
        <dbReference type="EMBL" id="JAH30316.1"/>
    </source>
</evidence>
<reference evidence="1" key="2">
    <citation type="journal article" date="2015" name="Fish Shellfish Immunol.">
        <title>Early steps in the European eel (Anguilla anguilla)-Vibrio vulnificus interaction in the gills: Role of the RtxA13 toxin.</title>
        <authorList>
            <person name="Callol A."/>
            <person name="Pajuelo D."/>
            <person name="Ebbesson L."/>
            <person name="Teles M."/>
            <person name="MacKenzie S."/>
            <person name="Amaro C."/>
        </authorList>
    </citation>
    <scope>NUCLEOTIDE SEQUENCE</scope>
</reference>
<sequence length="25" mass="2947">MFRCRITVQRISGRFGDIFGRRGCD</sequence>
<reference evidence="1" key="1">
    <citation type="submission" date="2014-11" db="EMBL/GenBank/DDBJ databases">
        <authorList>
            <person name="Amaro Gonzalez C."/>
        </authorList>
    </citation>
    <scope>NUCLEOTIDE SEQUENCE</scope>
</reference>
<accession>A0A0E9RMF5</accession>
<dbReference type="EMBL" id="GBXM01078261">
    <property type="protein sequence ID" value="JAH30316.1"/>
    <property type="molecule type" value="Transcribed_RNA"/>
</dbReference>
<name>A0A0E9RMF5_ANGAN</name>